<comment type="caution">
    <text evidence="1">The sequence shown here is derived from an EMBL/GenBank/DDBJ whole genome shotgun (WGS) entry which is preliminary data.</text>
</comment>
<reference evidence="1 2" key="1">
    <citation type="submission" date="2016-07" db="EMBL/GenBank/DDBJ databases">
        <title>Caryophanon tenue genome sequencing.</title>
        <authorList>
            <person name="Verma A."/>
            <person name="Pal Y."/>
            <person name="Krishnamurthi S."/>
        </authorList>
    </citation>
    <scope>NUCLEOTIDE SEQUENCE [LARGE SCALE GENOMIC DNA]</scope>
    <source>
        <strain evidence="1 2">DSM 14152</strain>
    </source>
</reference>
<dbReference type="OrthoDB" id="1691135at2"/>
<protein>
    <submittedName>
        <fullName evidence="1">Uncharacterized protein</fullName>
    </submittedName>
</protein>
<evidence type="ECO:0000313" key="2">
    <source>
        <dbReference type="Proteomes" id="UP000093199"/>
    </source>
</evidence>
<dbReference type="STRING" id="33978.A6M13_11335"/>
<dbReference type="Proteomes" id="UP000093199">
    <property type="component" value="Unassembled WGS sequence"/>
</dbReference>
<evidence type="ECO:0000313" key="1">
    <source>
        <dbReference type="EMBL" id="OCS87216.1"/>
    </source>
</evidence>
<accession>A0A1C0YJ59</accession>
<name>A0A1C0YJ59_9BACL</name>
<proteinExistence type="predicted"/>
<sequence>MEALQIEEWSLLIDEQTTKQIYEDLPATSSKMHQNFRQVMRYYTADMHMFLERLGVDYTKPFSLQALPVDQGEKVMYSGVFYAYGAVMTGDFEAWDVMLDMFCLSLTAQFDSVPLQMGEAAIEISFEAVLPWILKESM</sequence>
<keyword evidence="2" id="KW-1185">Reference proteome</keyword>
<organism evidence="1 2">
    <name type="scientific">Caryophanon tenue</name>
    <dbReference type="NCBI Taxonomy" id="33978"/>
    <lineage>
        <taxon>Bacteria</taxon>
        <taxon>Bacillati</taxon>
        <taxon>Bacillota</taxon>
        <taxon>Bacilli</taxon>
        <taxon>Bacillales</taxon>
        <taxon>Caryophanaceae</taxon>
        <taxon>Caryophanon</taxon>
    </lineage>
</organism>
<dbReference type="EMBL" id="MASJ01000004">
    <property type="protein sequence ID" value="OCS87216.1"/>
    <property type="molecule type" value="Genomic_DNA"/>
</dbReference>
<dbReference type="AlphaFoldDB" id="A0A1C0YJ59"/>
<dbReference type="RefSeq" id="WP_066543822.1">
    <property type="nucleotide sequence ID" value="NZ_MASJ01000004.1"/>
</dbReference>
<gene>
    <name evidence="1" type="ORF">A6M13_11335</name>
</gene>